<dbReference type="PANTHER" id="PTHR33908:SF11">
    <property type="entry name" value="MEMBRANE PROTEIN"/>
    <property type="match status" value="1"/>
</dbReference>
<keyword evidence="11" id="KW-1185">Reference proteome</keyword>
<feature type="transmembrane region" description="Helical" evidence="8">
    <location>
        <begin position="473"/>
        <end position="493"/>
    </location>
</feature>
<feature type="transmembrane region" description="Helical" evidence="8">
    <location>
        <begin position="220"/>
        <end position="240"/>
    </location>
</feature>
<keyword evidence="3" id="KW-0328">Glycosyltransferase</keyword>
<keyword evidence="2" id="KW-1003">Cell membrane</keyword>
<dbReference type="SMART" id="SM00014">
    <property type="entry name" value="acidPPc"/>
    <property type="match status" value="1"/>
</dbReference>
<dbReference type="Gene3D" id="1.20.144.10">
    <property type="entry name" value="Phosphatidic acid phosphatase type 2/haloperoxidase"/>
    <property type="match status" value="1"/>
</dbReference>
<reference evidence="10 11" key="1">
    <citation type="journal article" date="2011" name="J. Bacteriol.">
        <title>Genome sequence of 'Pedosphaera parvula' Ellin514, an aerobic Verrucomicrobial isolate from pasture soil.</title>
        <authorList>
            <person name="Kant R."/>
            <person name="van Passel M.W."/>
            <person name="Sangwan P."/>
            <person name="Palva A."/>
            <person name="Lucas S."/>
            <person name="Copeland A."/>
            <person name="Lapidus A."/>
            <person name="Glavina Del Rio T."/>
            <person name="Dalin E."/>
            <person name="Tice H."/>
            <person name="Bruce D."/>
            <person name="Goodwin L."/>
            <person name="Pitluck S."/>
            <person name="Chertkov O."/>
            <person name="Larimer F.W."/>
            <person name="Land M.L."/>
            <person name="Hauser L."/>
            <person name="Brettin T.S."/>
            <person name="Detter J.C."/>
            <person name="Han S."/>
            <person name="de Vos W.M."/>
            <person name="Janssen P.H."/>
            <person name="Smidt H."/>
        </authorList>
    </citation>
    <scope>NUCLEOTIDE SEQUENCE [LARGE SCALE GENOMIC DNA]</scope>
    <source>
        <strain evidence="10 11">Ellin514</strain>
    </source>
</reference>
<feature type="transmembrane region" description="Helical" evidence="8">
    <location>
        <begin position="500"/>
        <end position="521"/>
    </location>
</feature>
<evidence type="ECO:0000256" key="8">
    <source>
        <dbReference type="SAM" id="Phobius"/>
    </source>
</evidence>
<dbReference type="OrthoDB" id="179131at2"/>
<feature type="transmembrane region" description="Helical" evidence="8">
    <location>
        <begin position="378"/>
        <end position="398"/>
    </location>
</feature>
<feature type="transmembrane region" description="Helical" evidence="8">
    <location>
        <begin position="134"/>
        <end position="152"/>
    </location>
</feature>
<evidence type="ECO:0000256" key="7">
    <source>
        <dbReference type="ARBA" id="ARBA00023136"/>
    </source>
</evidence>
<evidence type="ECO:0000313" key="10">
    <source>
        <dbReference type="EMBL" id="EEF61062.1"/>
    </source>
</evidence>
<dbReference type="InterPro" id="IPR000326">
    <property type="entry name" value="PAP2/HPO"/>
</dbReference>
<feature type="transmembrane region" description="Helical" evidence="8">
    <location>
        <begin position="291"/>
        <end position="309"/>
    </location>
</feature>
<dbReference type="STRING" id="320771.Cflav_PD3779"/>
<dbReference type="InterPro" id="IPR036938">
    <property type="entry name" value="PAP2/HPO_sf"/>
</dbReference>
<keyword evidence="4" id="KW-0808">Transferase</keyword>
<dbReference type="AlphaFoldDB" id="B9XGL1"/>
<protein>
    <submittedName>
        <fullName evidence="10">Phosphoesterase PA-phosphatase related protein</fullName>
    </submittedName>
</protein>
<evidence type="ECO:0000259" key="9">
    <source>
        <dbReference type="SMART" id="SM00014"/>
    </source>
</evidence>
<keyword evidence="6 8" id="KW-1133">Transmembrane helix</keyword>
<dbReference type="EMBL" id="ABOX02000012">
    <property type="protein sequence ID" value="EEF61062.1"/>
    <property type="molecule type" value="Genomic_DNA"/>
</dbReference>
<dbReference type="Proteomes" id="UP000003688">
    <property type="component" value="Unassembled WGS sequence"/>
</dbReference>
<evidence type="ECO:0000256" key="1">
    <source>
        <dbReference type="ARBA" id="ARBA00004651"/>
    </source>
</evidence>
<feature type="transmembrane region" description="Helical" evidence="8">
    <location>
        <begin position="554"/>
        <end position="572"/>
    </location>
</feature>
<dbReference type="Pfam" id="PF01569">
    <property type="entry name" value="PAP2"/>
    <property type="match status" value="1"/>
</dbReference>
<evidence type="ECO:0000256" key="6">
    <source>
        <dbReference type="ARBA" id="ARBA00022989"/>
    </source>
</evidence>
<feature type="transmembrane region" description="Helical" evidence="8">
    <location>
        <begin position="527"/>
        <end position="545"/>
    </location>
</feature>
<dbReference type="PANTHER" id="PTHR33908">
    <property type="entry name" value="MANNOSYLTRANSFERASE YKCB-RELATED"/>
    <property type="match status" value="1"/>
</dbReference>
<dbReference type="GO" id="GO:0005886">
    <property type="term" value="C:plasma membrane"/>
    <property type="evidence" value="ECO:0007669"/>
    <property type="project" value="UniProtKB-SubCell"/>
</dbReference>
<feature type="transmembrane region" description="Helical" evidence="8">
    <location>
        <begin position="410"/>
        <end position="429"/>
    </location>
</feature>
<evidence type="ECO:0000256" key="2">
    <source>
        <dbReference type="ARBA" id="ARBA00022475"/>
    </source>
</evidence>
<dbReference type="InterPro" id="IPR050297">
    <property type="entry name" value="LipidA_mod_glycosyltrf_83"/>
</dbReference>
<evidence type="ECO:0000256" key="3">
    <source>
        <dbReference type="ARBA" id="ARBA00022676"/>
    </source>
</evidence>
<name>B9XGL1_PEDPL</name>
<dbReference type="SUPFAM" id="SSF48317">
    <property type="entry name" value="Acid phosphatase/Vanadium-dependent haloperoxidase"/>
    <property type="match status" value="1"/>
</dbReference>
<dbReference type="GO" id="GO:0009103">
    <property type="term" value="P:lipopolysaccharide biosynthetic process"/>
    <property type="evidence" value="ECO:0007669"/>
    <property type="project" value="UniProtKB-ARBA"/>
</dbReference>
<evidence type="ECO:0000313" key="11">
    <source>
        <dbReference type="Proteomes" id="UP000003688"/>
    </source>
</evidence>
<proteinExistence type="predicted"/>
<dbReference type="GO" id="GO:0016763">
    <property type="term" value="F:pentosyltransferase activity"/>
    <property type="evidence" value="ECO:0007669"/>
    <property type="project" value="TreeGrafter"/>
</dbReference>
<feature type="transmembrane region" description="Helical" evidence="8">
    <location>
        <begin position="158"/>
        <end position="179"/>
    </location>
</feature>
<comment type="caution">
    <text evidence="10">The sequence shown here is derived from an EMBL/GenBank/DDBJ whole genome shotgun (WGS) entry which is preliminary data.</text>
</comment>
<dbReference type="Pfam" id="PF13231">
    <property type="entry name" value="PMT_2"/>
    <property type="match status" value="1"/>
</dbReference>
<evidence type="ECO:0000256" key="4">
    <source>
        <dbReference type="ARBA" id="ARBA00022679"/>
    </source>
</evidence>
<dbReference type="InterPro" id="IPR038731">
    <property type="entry name" value="RgtA/B/C-like"/>
</dbReference>
<evidence type="ECO:0000256" key="5">
    <source>
        <dbReference type="ARBA" id="ARBA00022692"/>
    </source>
</evidence>
<feature type="transmembrane region" description="Helical" evidence="8">
    <location>
        <begin position="26"/>
        <end position="51"/>
    </location>
</feature>
<feature type="domain" description="Phosphatidic acid phosphatase type 2/haloperoxidase" evidence="9">
    <location>
        <begin position="60"/>
        <end position="171"/>
    </location>
</feature>
<sequence length="734" mass="82967">MHWLQALDAQLFHFVNSTLSNSLFEVVMPFLSGNPLFLPALLLVCAILVIAGGARGRICVAFLLLGILLGDSLLSNSIKHAIARPRPFNTLAAVHIPHGMGVSNSFSMPSSHATNWFTAAMITFIFYRRSWRFMLPLACLVAFSRVYCGMHYPSDVLVGAILGAGSAAALVWTLNFLWISAGKRWFPLWWQKLPSLLQPDAKISESQIQLATPGTLDQHLIRLGYVLIFAQLFARLIYIASGRLQISEDEAYQWLWSKHLALSYYSKPPLIAYVQWLGTHIWGDNVFGVRFFSPIISTIVSVALLRFMARTVGARAAFWMSALRLAIPFMLIGSILMTIDPLSVMFYTLAMIAGWSAVQENATIRNWSWVGLWMGLGFLSKYTGLFQLASWVLLFVLWPPARKQLRKPGPYVALLINLICALPVLIWNYQHHWITVQHVANDGSLQQDWNLSPAQLLHSFQQFTLNFIGAELVLLNPFFLIPTIFAAFVFWRYKSEKPILVYFFSMGAPIVAAYFLLTFHARVLPNWIAPSIIPMFCLAVVYYDLRWQQGSRRILLLLVTGLVLGSLATIFLHETKLINRIVGVAGYTLPPNKDPLRRLTAWTDTAQVVEDARQKLSKEGKPVFIIGGHYGIASQIAFNLPEARKCATADDPLVYFITSEEPVNQFYFWPGYESRKGQNAIYVQELDLIGPPPPSPPEQLEDEFESVTDLDAVYVLYRDQRIRRIQICECRGLR</sequence>
<keyword evidence="5 8" id="KW-0812">Transmembrane</keyword>
<gene>
    <name evidence="10" type="ORF">Cflav_PD3779</name>
</gene>
<organism evidence="10 11">
    <name type="scientific">Pedosphaera parvula (strain Ellin514)</name>
    <dbReference type="NCBI Taxonomy" id="320771"/>
    <lineage>
        <taxon>Bacteria</taxon>
        <taxon>Pseudomonadati</taxon>
        <taxon>Verrucomicrobiota</taxon>
        <taxon>Pedosphaerae</taxon>
        <taxon>Pedosphaerales</taxon>
        <taxon>Pedosphaeraceae</taxon>
        <taxon>Pedosphaera</taxon>
    </lineage>
</organism>
<dbReference type="RefSeq" id="WP_007414957.1">
    <property type="nucleotide sequence ID" value="NZ_ABOX02000012.1"/>
</dbReference>
<accession>B9XGL1</accession>
<comment type="subcellular location">
    <subcellularLocation>
        <location evidence="1">Cell membrane</location>
        <topology evidence="1">Multi-pass membrane protein</topology>
    </subcellularLocation>
</comment>
<keyword evidence="7 8" id="KW-0472">Membrane</keyword>